<evidence type="ECO:0000313" key="2">
    <source>
        <dbReference type="Proteomes" id="UP000440513"/>
    </source>
</evidence>
<keyword evidence="2" id="KW-1185">Reference proteome</keyword>
<sequence length="159" mass="18712">MNVSDNRMTEEKRKSRFYPLNGIRVCIDREGETLAGRMYSKMTDDVMEFESTSKMLLEADMLFDEKGYPQRFMEARSFREKETTSASYRLPEEIVPDHVIWEQQGKCCTIDIIVESRRKAGWQGTVCMPDRSHVREFKSELEMLKIMEVMIEMQQKSAS</sequence>
<comment type="caution">
    <text evidence="1">The sequence shown here is derived from an EMBL/GenBank/DDBJ whole genome shotgun (WGS) entry which is preliminary data.</text>
</comment>
<evidence type="ECO:0000313" key="1">
    <source>
        <dbReference type="EMBL" id="MST66075.1"/>
    </source>
</evidence>
<reference evidence="1 2" key="1">
    <citation type="submission" date="2019-08" db="EMBL/GenBank/DDBJ databases">
        <title>In-depth cultivation of the pig gut microbiome towards novel bacterial diversity and tailored functional studies.</title>
        <authorList>
            <person name="Wylensek D."/>
            <person name="Hitch T.C.A."/>
            <person name="Clavel T."/>
        </authorList>
    </citation>
    <scope>NUCLEOTIDE SEQUENCE [LARGE SCALE GENOMIC DNA]</scope>
    <source>
        <strain evidence="1 2">BSM-380-WT-5A</strain>
    </source>
</reference>
<dbReference type="Proteomes" id="UP000440513">
    <property type="component" value="Unassembled WGS sequence"/>
</dbReference>
<dbReference type="RefSeq" id="WP_154431731.1">
    <property type="nucleotide sequence ID" value="NZ_JBQHQP010000013.1"/>
</dbReference>
<accession>A0A7X2P212</accession>
<name>A0A7X2P212_9FIRM</name>
<protein>
    <submittedName>
        <fullName evidence="1">Uncharacterized protein</fullName>
    </submittedName>
</protein>
<gene>
    <name evidence="1" type="ORF">FYJ57_04870</name>
</gene>
<dbReference type="AlphaFoldDB" id="A0A7X2P212"/>
<dbReference type="EMBL" id="VUMS01000007">
    <property type="protein sequence ID" value="MST66075.1"/>
    <property type="molecule type" value="Genomic_DNA"/>
</dbReference>
<organism evidence="1 2">
    <name type="scientific">Oliverpabstia intestinalis</name>
    <dbReference type="NCBI Taxonomy" id="2606633"/>
    <lineage>
        <taxon>Bacteria</taxon>
        <taxon>Bacillati</taxon>
        <taxon>Bacillota</taxon>
        <taxon>Clostridia</taxon>
        <taxon>Lachnospirales</taxon>
        <taxon>Lachnospiraceae</taxon>
        <taxon>Oliverpabstia</taxon>
    </lineage>
</organism>
<proteinExistence type="predicted"/>